<evidence type="ECO:0000259" key="5">
    <source>
        <dbReference type="SMART" id="SM00062"/>
    </source>
</evidence>
<dbReference type="InterPro" id="IPR001638">
    <property type="entry name" value="Solute-binding_3/MltF_N"/>
</dbReference>
<dbReference type="SMART" id="SM00062">
    <property type="entry name" value="PBPb"/>
    <property type="match status" value="1"/>
</dbReference>
<dbReference type="GO" id="GO:0042597">
    <property type="term" value="C:periplasmic space"/>
    <property type="evidence" value="ECO:0007669"/>
    <property type="project" value="UniProtKB-SubCell"/>
</dbReference>
<feature type="domain" description="Solute-binding protein family 3/N-terminal" evidence="5">
    <location>
        <begin position="27"/>
        <end position="251"/>
    </location>
</feature>
<evidence type="ECO:0000256" key="4">
    <source>
        <dbReference type="SAM" id="SignalP"/>
    </source>
</evidence>
<dbReference type="PANTHER" id="PTHR30024">
    <property type="entry name" value="ALIPHATIC SULFONATES-BINDING PROTEIN-RELATED"/>
    <property type="match status" value="1"/>
</dbReference>
<feature type="chain" id="PRO_5008502030" evidence="4">
    <location>
        <begin position="25"/>
        <end position="345"/>
    </location>
</feature>
<sequence>MSLFKFLSAVCFAFSLTTASQVQAQNTVTVGIANTSADAGVLIAKENGYFKDEGIDVKLVPFASAALMIAPLATGELDVGSGTASAGLYNAVLRSVKIKVVADKGSVQEGYDYSTLLIRKDLVDSGRYKTFADLKGMTVAVAAKGAGSESALNEALKKGGLTMHDVNVVYLGFPDHLVALENKKIDASITDEPTITRAIEGAIAVKASPKAIYPGQQNAVVVYSDKFMKDRDQATRFMIAYIRAVRFYNDALSGGRLAGPTSSKVIDILIKNTKIKDAGFYRRITPAATNPNGSVNEVALANDLKYFKARGYVSGNIEVSDVVDDSFAAAAVAKLGPYKPLVASN</sequence>
<protein>
    <submittedName>
        <fullName evidence="6">Aliphatic sulfonate ABC transporter substrate-binding protein</fullName>
    </submittedName>
</protein>
<proteinExistence type="inferred from homology"/>
<dbReference type="PANTHER" id="PTHR30024:SF47">
    <property type="entry name" value="TAURINE-BINDING PERIPLASMIC PROTEIN"/>
    <property type="match status" value="1"/>
</dbReference>
<keyword evidence="3 4" id="KW-0732">Signal</keyword>
<comment type="subcellular location">
    <subcellularLocation>
        <location evidence="1">Periplasm</location>
    </subcellularLocation>
</comment>
<accession>A0A158J4R4</accession>
<dbReference type="Gene3D" id="3.40.190.10">
    <property type="entry name" value="Periplasmic binding protein-like II"/>
    <property type="match status" value="2"/>
</dbReference>
<name>A0A158J4R4_9BURK</name>
<dbReference type="OrthoDB" id="8892982at2"/>
<evidence type="ECO:0000313" key="7">
    <source>
        <dbReference type="Proteomes" id="UP000054683"/>
    </source>
</evidence>
<dbReference type="Proteomes" id="UP000054683">
    <property type="component" value="Unassembled WGS sequence"/>
</dbReference>
<evidence type="ECO:0000256" key="3">
    <source>
        <dbReference type="ARBA" id="ARBA00022729"/>
    </source>
</evidence>
<dbReference type="InterPro" id="IPR015168">
    <property type="entry name" value="SsuA/THI5"/>
</dbReference>
<dbReference type="Pfam" id="PF09084">
    <property type="entry name" value="NMT1"/>
    <property type="match status" value="1"/>
</dbReference>
<gene>
    <name evidence="6" type="ORF">AWB69_07118</name>
</gene>
<comment type="similarity">
    <text evidence="2">Belongs to the bacterial solute-binding protein SsuA/TauA family.</text>
</comment>
<dbReference type="AlphaFoldDB" id="A0A158J4R4"/>
<dbReference type="EMBL" id="FCOK02000070">
    <property type="protein sequence ID" value="SAL63453.1"/>
    <property type="molecule type" value="Genomic_DNA"/>
</dbReference>
<organism evidence="6 7">
    <name type="scientific">Caballeronia udeis</name>
    <dbReference type="NCBI Taxonomy" id="1232866"/>
    <lineage>
        <taxon>Bacteria</taxon>
        <taxon>Pseudomonadati</taxon>
        <taxon>Pseudomonadota</taxon>
        <taxon>Betaproteobacteria</taxon>
        <taxon>Burkholderiales</taxon>
        <taxon>Burkholderiaceae</taxon>
        <taxon>Caballeronia</taxon>
    </lineage>
</organism>
<dbReference type="SUPFAM" id="SSF53850">
    <property type="entry name" value="Periplasmic binding protein-like II"/>
    <property type="match status" value="1"/>
</dbReference>
<evidence type="ECO:0000313" key="6">
    <source>
        <dbReference type="EMBL" id="SAL63453.1"/>
    </source>
</evidence>
<evidence type="ECO:0000256" key="2">
    <source>
        <dbReference type="ARBA" id="ARBA00010742"/>
    </source>
</evidence>
<reference evidence="6 7" key="1">
    <citation type="submission" date="2016-01" db="EMBL/GenBank/DDBJ databases">
        <authorList>
            <person name="Oliw E.H."/>
        </authorList>
    </citation>
    <scope>NUCLEOTIDE SEQUENCE [LARGE SCALE GENOMIC DNA]</scope>
    <source>
        <strain evidence="6">LMG 27134</strain>
    </source>
</reference>
<dbReference type="GO" id="GO:0042918">
    <property type="term" value="P:alkanesulfonate transmembrane transport"/>
    <property type="evidence" value="ECO:0007669"/>
    <property type="project" value="TreeGrafter"/>
</dbReference>
<evidence type="ECO:0000256" key="1">
    <source>
        <dbReference type="ARBA" id="ARBA00004418"/>
    </source>
</evidence>
<dbReference type="RefSeq" id="WP_062091312.1">
    <property type="nucleotide sequence ID" value="NZ_FCOK02000070.1"/>
</dbReference>
<feature type="signal peptide" evidence="4">
    <location>
        <begin position="1"/>
        <end position="24"/>
    </location>
</feature>